<protein>
    <recommendedName>
        <fullName evidence="4">Arsenate reductase</fullName>
        <ecNumber evidence="4">1.20.4.1</ecNumber>
    </recommendedName>
</protein>
<dbReference type="PROSITE" id="PS51353">
    <property type="entry name" value="ARSC"/>
    <property type="match status" value="1"/>
</dbReference>
<keyword evidence="6" id="KW-1185">Reference proteome</keyword>
<keyword evidence="2 4" id="KW-0560">Oxidoreductase</keyword>
<reference evidence="5 6" key="1">
    <citation type="journal article" date="2017" name="Antonie Van Leeuwenhoek">
        <title>Rhizobium rhizosphaerae sp. nov., a novel species isolated from rice rhizosphere.</title>
        <authorList>
            <person name="Zhao J.J."/>
            <person name="Zhang J."/>
            <person name="Zhang R.J."/>
            <person name="Zhang C.W."/>
            <person name="Yin H.Q."/>
            <person name="Zhang X.X."/>
        </authorList>
    </citation>
    <scope>NUCLEOTIDE SEQUENCE [LARGE SCALE GENOMIC DNA]</scope>
    <source>
        <strain evidence="5 6">E3</strain>
    </source>
</reference>
<dbReference type="Pfam" id="PF03960">
    <property type="entry name" value="ArsC"/>
    <property type="match status" value="1"/>
</dbReference>
<dbReference type="OrthoDB" id="9790554at2"/>
<evidence type="ECO:0000256" key="1">
    <source>
        <dbReference type="ARBA" id="ARBA00007198"/>
    </source>
</evidence>
<comment type="caution">
    <text evidence="5">The sequence shown here is derived from an EMBL/GenBank/DDBJ whole genome shotgun (WGS) entry which is preliminary data.</text>
</comment>
<sequence length="117" mass="13438">MKNLTIYHNPRCSKSRQTLELLSQKGFQPEVVEYLKTPLNESDIEALMSKLNIQDPRKMMRLKEKDYTDNNLGDDSISHDQLITAMTKYPKLIERPIVVNGNQAKIGRPPEAVLDIL</sequence>
<dbReference type="InterPro" id="IPR006659">
    <property type="entry name" value="Arsenate_reductase"/>
</dbReference>
<dbReference type="InterPro" id="IPR006660">
    <property type="entry name" value="Arsenate_reductase-like"/>
</dbReference>
<dbReference type="EC" id="1.20.4.1" evidence="4"/>
<dbReference type="Gene3D" id="3.40.30.10">
    <property type="entry name" value="Glutaredoxin"/>
    <property type="match status" value="1"/>
</dbReference>
<dbReference type="eggNOG" id="COG1393">
    <property type="taxonomic scope" value="Bacteria"/>
</dbReference>
<dbReference type="InterPro" id="IPR036249">
    <property type="entry name" value="Thioredoxin-like_sf"/>
</dbReference>
<dbReference type="SUPFAM" id="SSF52833">
    <property type="entry name" value="Thioredoxin-like"/>
    <property type="match status" value="1"/>
</dbReference>
<dbReference type="PANTHER" id="PTHR30041">
    <property type="entry name" value="ARSENATE REDUCTASE"/>
    <property type="match status" value="1"/>
</dbReference>
<organism evidence="5 6">
    <name type="scientific">Aliiglaciecola lipolytica E3</name>
    <dbReference type="NCBI Taxonomy" id="1127673"/>
    <lineage>
        <taxon>Bacteria</taxon>
        <taxon>Pseudomonadati</taxon>
        <taxon>Pseudomonadota</taxon>
        <taxon>Gammaproteobacteria</taxon>
        <taxon>Alteromonadales</taxon>
        <taxon>Alteromonadaceae</taxon>
        <taxon>Aliiglaciecola</taxon>
    </lineage>
</organism>
<evidence type="ECO:0000313" key="5">
    <source>
        <dbReference type="EMBL" id="GAC14537.1"/>
    </source>
</evidence>
<dbReference type="EMBL" id="BAEN01000038">
    <property type="protein sequence ID" value="GAC14537.1"/>
    <property type="molecule type" value="Genomic_DNA"/>
</dbReference>
<name>K6Y8K6_9ALTE</name>
<dbReference type="PANTHER" id="PTHR30041:SF4">
    <property type="entry name" value="ARSENATE REDUCTASE"/>
    <property type="match status" value="1"/>
</dbReference>
<dbReference type="RefSeq" id="WP_008844353.1">
    <property type="nucleotide sequence ID" value="NZ_BAEN01000038.1"/>
</dbReference>
<dbReference type="Proteomes" id="UP000006334">
    <property type="component" value="Unassembled WGS sequence"/>
</dbReference>
<evidence type="ECO:0000313" key="6">
    <source>
        <dbReference type="Proteomes" id="UP000006334"/>
    </source>
</evidence>
<comment type="catalytic activity">
    <reaction evidence="4">
        <text>[glutaredoxin]-dithiol + arsenate + glutathione + H(+) = glutathionyl-S-S-[glutaredoxin] + arsenite + H2O</text>
        <dbReference type="Rhea" id="RHEA:22016"/>
        <dbReference type="Rhea" id="RHEA-COMP:10729"/>
        <dbReference type="Rhea" id="RHEA-COMP:17668"/>
        <dbReference type="ChEBI" id="CHEBI:15377"/>
        <dbReference type="ChEBI" id="CHEBI:15378"/>
        <dbReference type="ChEBI" id="CHEBI:29242"/>
        <dbReference type="ChEBI" id="CHEBI:29950"/>
        <dbReference type="ChEBI" id="CHEBI:48597"/>
        <dbReference type="ChEBI" id="CHEBI:57925"/>
        <dbReference type="ChEBI" id="CHEBI:146199"/>
        <dbReference type="EC" id="1.20.4.1"/>
    </reaction>
</comment>
<comment type="similarity">
    <text evidence="1 3 4">Belongs to the ArsC family.</text>
</comment>
<evidence type="ECO:0000256" key="4">
    <source>
        <dbReference type="RuleBase" id="RU362029"/>
    </source>
</evidence>
<evidence type="ECO:0000256" key="2">
    <source>
        <dbReference type="ARBA" id="ARBA00023002"/>
    </source>
</evidence>
<proteinExistence type="inferred from homology"/>
<dbReference type="STRING" id="1127673.GLIP_1909"/>
<gene>
    <name evidence="5" type="primary">arsC</name>
    <name evidence="5" type="ORF">GLIP_1909</name>
</gene>
<evidence type="ECO:0000256" key="3">
    <source>
        <dbReference type="PROSITE-ProRule" id="PRU01282"/>
    </source>
</evidence>
<accession>K6Y8K6</accession>
<dbReference type="AlphaFoldDB" id="K6Y8K6"/>
<dbReference type="GO" id="GO:0008794">
    <property type="term" value="F:arsenate reductase (glutaredoxin) activity"/>
    <property type="evidence" value="ECO:0007669"/>
    <property type="project" value="UniProtKB-UniRule"/>
</dbReference>
<dbReference type="CDD" id="cd03034">
    <property type="entry name" value="ArsC_ArsC"/>
    <property type="match status" value="1"/>
</dbReference>
<dbReference type="NCBIfam" id="TIGR00014">
    <property type="entry name" value="arsC"/>
    <property type="match status" value="1"/>
</dbReference>